<evidence type="ECO:0000313" key="7">
    <source>
        <dbReference type="Proteomes" id="UP001419910"/>
    </source>
</evidence>
<keyword evidence="2" id="KW-0805">Transcription regulation</keyword>
<evidence type="ECO:0000256" key="4">
    <source>
        <dbReference type="ARBA" id="ARBA00023163"/>
    </source>
</evidence>
<accession>A0ABU9YB63</accession>
<reference evidence="6 7" key="1">
    <citation type="submission" date="2024-05" db="EMBL/GenBank/DDBJ databases">
        <authorList>
            <person name="Liu Q."/>
            <person name="Xin Y.-H."/>
        </authorList>
    </citation>
    <scope>NUCLEOTIDE SEQUENCE [LARGE SCALE GENOMIC DNA]</scope>
    <source>
        <strain evidence="6 7">CGMCC 1.10181</strain>
    </source>
</reference>
<protein>
    <submittedName>
        <fullName evidence="6">LysR family substrate-binding domain-containing protein</fullName>
    </submittedName>
</protein>
<dbReference type="CDD" id="cd08414">
    <property type="entry name" value="PBP2_LTTR_aromatics_like"/>
    <property type="match status" value="1"/>
</dbReference>
<feature type="domain" description="LysR substrate-binding" evidence="5">
    <location>
        <begin position="18"/>
        <end position="211"/>
    </location>
</feature>
<dbReference type="EMBL" id="JBDIME010000038">
    <property type="protein sequence ID" value="MEN2793054.1"/>
    <property type="molecule type" value="Genomic_DNA"/>
</dbReference>
<organism evidence="6 7">
    <name type="scientific">Sphingomonas oligophenolica</name>
    <dbReference type="NCBI Taxonomy" id="301154"/>
    <lineage>
        <taxon>Bacteria</taxon>
        <taxon>Pseudomonadati</taxon>
        <taxon>Pseudomonadota</taxon>
        <taxon>Alphaproteobacteria</taxon>
        <taxon>Sphingomonadales</taxon>
        <taxon>Sphingomonadaceae</taxon>
        <taxon>Sphingomonas</taxon>
    </lineage>
</organism>
<dbReference type="SUPFAM" id="SSF53850">
    <property type="entry name" value="Periplasmic binding protein-like II"/>
    <property type="match status" value="1"/>
</dbReference>
<dbReference type="PANTHER" id="PTHR30346">
    <property type="entry name" value="TRANSCRIPTIONAL DUAL REGULATOR HCAR-RELATED"/>
    <property type="match status" value="1"/>
</dbReference>
<proteinExistence type="inferred from homology"/>
<comment type="caution">
    <text evidence="6">The sequence shown here is derived from an EMBL/GenBank/DDBJ whole genome shotgun (WGS) entry which is preliminary data.</text>
</comment>
<keyword evidence="3" id="KW-0238">DNA-binding</keyword>
<gene>
    <name evidence="6" type="ORF">ABC974_25745</name>
</gene>
<evidence type="ECO:0000256" key="2">
    <source>
        <dbReference type="ARBA" id="ARBA00023015"/>
    </source>
</evidence>
<evidence type="ECO:0000313" key="6">
    <source>
        <dbReference type="EMBL" id="MEN2793054.1"/>
    </source>
</evidence>
<dbReference type="Pfam" id="PF03466">
    <property type="entry name" value="LysR_substrate"/>
    <property type="match status" value="1"/>
</dbReference>
<keyword evidence="7" id="KW-1185">Reference proteome</keyword>
<keyword evidence="4" id="KW-0804">Transcription</keyword>
<evidence type="ECO:0000256" key="1">
    <source>
        <dbReference type="ARBA" id="ARBA00009437"/>
    </source>
</evidence>
<evidence type="ECO:0000259" key="5">
    <source>
        <dbReference type="Pfam" id="PF03466"/>
    </source>
</evidence>
<dbReference type="PANTHER" id="PTHR30346:SF0">
    <property type="entry name" value="HCA OPERON TRANSCRIPTIONAL ACTIVATOR HCAR"/>
    <property type="match status" value="1"/>
</dbReference>
<evidence type="ECO:0000256" key="3">
    <source>
        <dbReference type="ARBA" id="ARBA00023125"/>
    </source>
</evidence>
<dbReference type="Gene3D" id="3.40.190.10">
    <property type="entry name" value="Periplasmic binding protein-like II"/>
    <property type="match status" value="2"/>
</dbReference>
<sequence>MAGMENASIAANTDGEAALAVGLFASICRDRLGDELLAFARRCPTVGLGVHEMPRAALLPALEAGELALAVMPGTARPGLRSARLWTDRVMIAMGADHPLAARPMVTVAELREEIFLVSRQQHGGEMHRLLSHCIRPLAPALNGVLLDLGRARLMERVAGGAGLALVCASHVDELDERVAVRPVDAPGASFPVSAYWTAQSPAWPLSELLRILLSSRAP</sequence>
<comment type="similarity">
    <text evidence="1">Belongs to the LysR transcriptional regulatory family.</text>
</comment>
<name>A0ABU9YB63_9SPHN</name>
<dbReference type="Proteomes" id="UP001419910">
    <property type="component" value="Unassembled WGS sequence"/>
</dbReference>
<dbReference type="InterPro" id="IPR005119">
    <property type="entry name" value="LysR_subst-bd"/>
</dbReference>